<dbReference type="InterPro" id="IPR032675">
    <property type="entry name" value="LRR_dom_sf"/>
</dbReference>
<dbReference type="PANTHER" id="PTHR36766:SF40">
    <property type="entry name" value="DISEASE RESISTANCE PROTEIN RGA3"/>
    <property type="match status" value="1"/>
</dbReference>
<dbReference type="SUPFAM" id="SSF52058">
    <property type="entry name" value="L domain-like"/>
    <property type="match status" value="1"/>
</dbReference>
<dbReference type="EMBL" id="JARAOO010000013">
    <property type="protein sequence ID" value="KAJ7947352.1"/>
    <property type="molecule type" value="Genomic_DNA"/>
</dbReference>
<proteinExistence type="predicted"/>
<dbReference type="AlphaFoldDB" id="A0AAD7P9S7"/>
<accession>A0AAD7P9S7</accession>
<sequence>MPIWEEWSLFQGDVFPRLRNLSIINCRRLIGDLPNHLLALEFLHIKGCPNLVSSLSRSPAIHRISIKYCESHKLAQHPELEELSRSVRSLDIEGCYPVKSMFEAMAMYNSHFTTCLVNLSISSCSFAISFPGGFLPTSLKTLKISHCMKFEFPSTMNHNQYCHVLLESLKITESCESLTSLRMDAFPNLKTLHIEGCENFASFSVCKGPLQQLDEVNIRNCVNFTSFAKEGLPAPCLSILNVSGCNNLKSLPNKMHSLLPKLKSLLIDDCSEIESFPQGVLPSNLSSLEIRNCDKLVDHRMNWNLPASLSKLLIYGKCENVESFPEEGLLPSSLTYLSLTQFSSLQKLDDKGMQNLISLEQFDIANCPSLESLTEEKLPASLIKLTIKECHLLEEGIHMKKVEIWPKIAHIRVICVADKIIT</sequence>
<evidence type="ECO:0000313" key="3">
    <source>
        <dbReference type="Proteomes" id="UP001163823"/>
    </source>
</evidence>
<keyword evidence="1" id="KW-0611">Plant defense</keyword>
<evidence type="ECO:0000313" key="2">
    <source>
        <dbReference type="EMBL" id="KAJ7947352.1"/>
    </source>
</evidence>
<organism evidence="2 3">
    <name type="scientific">Quillaja saponaria</name>
    <name type="common">Soap bark tree</name>
    <dbReference type="NCBI Taxonomy" id="32244"/>
    <lineage>
        <taxon>Eukaryota</taxon>
        <taxon>Viridiplantae</taxon>
        <taxon>Streptophyta</taxon>
        <taxon>Embryophyta</taxon>
        <taxon>Tracheophyta</taxon>
        <taxon>Spermatophyta</taxon>
        <taxon>Magnoliopsida</taxon>
        <taxon>eudicotyledons</taxon>
        <taxon>Gunneridae</taxon>
        <taxon>Pentapetalae</taxon>
        <taxon>rosids</taxon>
        <taxon>fabids</taxon>
        <taxon>Fabales</taxon>
        <taxon>Quillajaceae</taxon>
        <taxon>Quillaja</taxon>
    </lineage>
</organism>
<dbReference type="Proteomes" id="UP001163823">
    <property type="component" value="Chromosome 13"/>
</dbReference>
<evidence type="ECO:0000256" key="1">
    <source>
        <dbReference type="ARBA" id="ARBA00022821"/>
    </source>
</evidence>
<dbReference type="GO" id="GO:0006952">
    <property type="term" value="P:defense response"/>
    <property type="evidence" value="ECO:0007669"/>
    <property type="project" value="UniProtKB-KW"/>
</dbReference>
<dbReference type="KEGG" id="qsa:O6P43_032168"/>
<dbReference type="Gene3D" id="3.80.10.10">
    <property type="entry name" value="Ribonuclease Inhibitor"/>
    <property type="match status" value="2"/>
</dbReference>
<comment type="caution">
    <text evidence="2">The sequence shown here is derived from an EMBL/GenBank/DDBJ whole genome shotgun (WGS) entry which is preliminary data.</text>
</comment>
<dbReference type="PANTHER" id="PTHR36766">
    <property type="entry name" value="PLANT BROAD-SPECTRUM MILDEW RESISTANCE PROTEIN RPW8"/>
    <property type="match status" value="1"/>
</dbReference>
<name>A0AAD7P9S7_QUISA</name>
<reference evidence="2" key="1">
    <citation type="journal article" date="2023" name="Science">
        <title>Elucidation of the pathway for biosynthesis of saponin adjuvants from the soapbark tree.</title>
        <authorList>
            <person name="Reed J."/>
            <person name="Orme A."/>
            <person name="El-Demerdash A."/>
            <person name="Owen C."/>
            <person name="Martin L.B.B."/>
            <person name="Misra R.C."/>
            <person name="Kikuchi S."/>
            <person name="Rejzek M."/>
            <person name="Martin A.C."/>
            <person name="Harkess A."/>
            <person name="Leebens-Mack J."/>
            <person name="Louveau T."/>
            <person name="Stephenson M.J."/>
            <person name="Osbourn A."/>
        </authorList>
    </citation>
    <scope>NUCLEOTIDE SEQUENCE</scope>
    <source>
        <strain evidence="2">S10</strain>
    </source>
</reference>
<keyword evidence="3" id="KW-1185">Reference proteome</keyword>
<protein>
    <submittedName>
        <fullName evidence="2">Disease resistance protein</fullName>
    </submittedName>
</protein>
<gene>
    <name evidence="2" type="ORF">O6P43_032168</name>
</gene>